<evidence type="ECO:0000256" key="2">
    <source>
        <dbReference type="ARBA" id="ARBA00039140"/>
    </source>
</evidence>
<evidence type="ECO:0000256" key="4">
    <source>
        <dbReference type="PROSITE-ProRule" id="PRU00050"/>
    </source>
</evidence>
<dbReference type="RefSeq" id="WP_183870194.1">
    <property type="nucleotide sequence ID" value="NZ_JACHCF010000018.1"/>
</dbReference>
<dbReference type="GO" id="GO:0005737">
    <property type="term" value="C:cytoplasm"/>
    <property type="evidence" value="ECO:0007669"/>
    <property type="project" value="InterPro"/>
</dbReference>
<dbReference type="CDD" id="cd16434">
    <property type="entry name" value="CheB-CheR_fusion"/>
    <property type="match status" value="1"/>
</dbReference>
<protein>
    <recommendedName>
        <fullName evidence="2">protein-glutamate methylesterase</fullName>
        <ecNumber evidence="2">3.1.1.61</ecNumber>
    </recommendedName>
</protein>
<dbReference type="GO" id="GO:0032259">
    <property type="term" value="P:methylation"/>
    <property type="evidence" value="ECO:0007669"/>
    <property type="project" value="UniProtKB-KW"/>
</dbReference>
<evidence type="ECO:0000313" key="6">
    <source>
        <dbReference type="EMBL" id="MBB5624137.1"/>
    </source>
</evidence>
<comment type="catalytic activity">
    <reaction evidence="3">
        <text>[protein]-L-glutamate 5-O-methyl ester + H2O = L-glutamyl-[protein] + methanol + H(+)</text>
        <dbReference type="Rhea" id="RHEA:23236"/>
        <dbReference type="Rhea" id="RHEA-COMP:10208"/>
        <dbReference type="Rhea" id="RHEA-COMP:10311"/>
        <dbReference type="ChEBI" id="CHEBI:15377"/>
        <dbReference type="ChEBI" id="CHEBI:15378"/>
        <dbReference type="ChEBI" id="CHEBI:17790"/>
        <dbReference type="ChEBI" id="CHEBI:29973"/>
        <dbReference type="ChEBI" id="CHEBI:82795"/>
        <dbReference type="EC" id="3.1.1.61"/>
    </reaction>
</comment>
<dbReference type="Proteomes" id="UP000537718">
    <property type="component" value="Unassembled WGS sequence"/>
</dbReference>
<dbReference type="AlphaFoldDB" id="A0A7W8YYS0"/>
<name>A0A7W8YYS0_9SPHI</name>
<dbReference type="GO" id="GO:0008168">
    <property type="term" value="F:methyltransferase activity"/>
    <property type="evidence" value="ECO:0007669"/>
    <property type="project" value="UniProtKB-KW"/>
</dbReference>
<feature type="active site" evidence="4">
    <location>
        <position position="13"/>
    </location>
</feature>
<feature type="domain" description="CheB-type methylesterase" evidence="5">
    <location>
        <begin position="8"/>
        <end position="164"/>
    </location>
</feature>
<evidence type="ECO:0000313" key="7">
    <source>
        <dbReference type="Proteomes" id="UP000537718"/>
    </source>
</evidence>
<evidence type="ECO:0000259" key="5">
    <source>
        <dbReference type="PROSITE" id="PS50122"/>
    </source>
</evidence>
<keyword evidence="1 4" id="KW-0378">Hydrolase</keyword>
<reference evidence="6 7" key="1">
    <citation type="submission" date="2020-08" db="EMBL/GenBank/DDBJ databases">
        <title>Genomic Encyclopedia of Type Strains, Phase IV (KMG-V): Genome sequencing to study the core and pangenomes of soil and plant-associated prokaryotes.</title>
        <authorList>
            <person name="Whitman W."/>
        </authorList>
    </citation>
    <scope>NUCLEOTIDE SEQUENCE [LARGE SCALE GENOMIC DNA]</scope>
    <source>
        <strain evidence="6 7">MP7CTX6</strain>
    </source>
</reference>
<feature type="active site" evidence="4">
    <location>
        <position position="131"/>
    </location>
</feature>
<dbReference type="InterPro" id="IPR000673">
    <property type="entry name" value="Sig_transdc_resp-reg_Me-estase"/>
</dbReference>
<evidence type="ECO:0000256" key="1">
    <source>
        <dbReference type="ARBA" id="ARBA00022801"/>
    </source>
</evidence>
<gene>
    <name evidence="6" type="ORF">HDE69_005234</name>
</gene>
<dbReference type="PANTHER" id="PTHR42872">
    <property type="entry name" value="PROTEIN-GLUTAMATE METHYLESTERASE/PROTEIN-GLUTAMINE GLUTAMINASE"/>
    <property type="match status" value="1"/>
</dbReference>
<accession>A0A7W8YYS0</accession>
<evidence type="ECO:0000256" key="3">
    <source>
        <dbReference type="ARBA" id="ARBA00048267"/>
    </source>
</evidence>
<keyword evidence="6" id="KW-0808">Transferase</keyword>
<dbReference type="GO" id="GO:0006935">
    <property type="term" value="P:chemotaxis"/>
    <property type="evidence" value="ECO:0007669"/>
    <property type="project" value="UniProtKB-UniRule"/>
</dbReference>
<keyword evidence="6" id="KW-0489">Methyltransferase</keyword>
<dbReference type="Gene3D" id="3.40.50.180">
    <property type="entry name" value="Methylesterase CheB, C-terminal domain"/>
    <property type="match status" value="1"/>
</dbReference>
<organism evidence="6 7">
    <name type="scientific">Pedobacter cryoconitis</name>
    <dbReference type="NCBI Taxonomy" id="188932"/>
    <lineage>
        <taxon>Bacteria</taxon>
        <taxon>Pseudomonadati</taxon>
        <taxon>Bacteroidota</taxon>
        <taxon>Sphingobacteriia</taxon>
        <taxon>Sphingobacteriales</taxon>
        <taxon>Sphingobacteriaceae</taxon>
        <taxon>Pedobacter</taxon>
    </lineage>
</organism>
<dbReference type="InterPro" id="IPR035909">
    <property type="entry name" value="CheB_C"/>
</dbReference>
<dbReference type="PROSITE" id="PS50122">
    <property type="entry name" value="CHEB"/>
    <property type="match status" value="1"/>
</dbReference>
<proteinExistence type="predicted"/>
<comment type="caution">
    <text evidence="6">The sequence shown here is derived from an EMBL/GenBank/DDBJ whole genome shotgun (WGS) entry which is preliminary data.</text>
</comment>
<dbReference type="Pfam" id="PF01339">
    <property type="entry name" value="CheB_methylest"/>
    <property type="match status" value="1"/>
</dbReference>
<sequence length="205" mass="22179">MIKTFFTVGIGASAGGIPALIEFFDHLPSGLESAFIVATHLMRDRPSKLNQIISRHTTLPVIRLEKDAKLEIGKIYVIIENTTVTVRDGCLKVQKRDERIFNSCVDTLFESLATDFKEKAIGIILSGGGNDGLSGAKMIKENGGKVLVQSPNSAECTGMPLSIIGGDHPIAIERPGEIARHLDHLCKVYSNNVKPNNQLESGLQG</sequence>
<feature type="active site" evidence="4">
    <location>
        <position position="40"/>
    </location>
</feature>
<keyword evidence="4" id="KW-0145">Chemotaxis</keyword>
<dbReference type="EMBL" id="JACHCF010000018">
    <property type="protein sequence ID" value="MBB5624137.1"/>
    <property type="molecule type" value="Genomic_DNA"/>
</dbReference>
<dbReference type="GO" id="GO:0008984">
    <property type="term" value="F:protein-glutamate methylesterase activity"/>
    <property type="evidence" value="ECO:0007669"/>
    <property type="project" value="UniProtKB-EC"/>
</dbReference>
<dbReference type="PANTHER" id="PTHR42872:SF6">
    <property type="entry name" value="PROTEIN-GLUTAMATE METHYLESTERASE_PROTEIN-GLUTAMINE GLUTAMINASE"/>
    <property type="match status" value="1"/>
</dbReference>
<dbReference type="EC" id="3.1.1.61" evidence="2"/>
<dbReference type="SUPFAM" id="SSF52738">
    <property type="entry name" value="Methylesterase CheB, C-terminal domain"/>
    <property type="match status" value="1"/>
</dbReference>
<dbReference type="GO" id="GO:0000156">
    <property type="term" value="F:phosphorelay response regulator activity"/>
    <property type="evidence" value="ECO:0007669"/>
    <property type="project" value="InterPro"/>
</dbReference>